<dbReference type="STRING" id="102285.A0A0R3TVZ3"/>
<evidence type="ECO:0000313" key="2">
    <source>
        <dbReference type="EMBL" id="VDO11953.1"/>
    </source>
</evidence>
<evidence type="ECO:0000313" key="3">
    <source>
        <dbReference type="Proteomes" id="UP000278807"/>
    </source>
</evidence>
<reference evidence="2 3" key="2">
    <citation type="submission" date="2018-11" db="EMBL/GenBank/DDBJ databases">
        <authorList>
            <consortium name="Pathogen Informatics"/>
        </authorList>
    </citation>
    <scope>NUCLEOTIDE SEQUENCE [LARGE SCALE GENOMIC DNA]</scope>
</reference>
<evidence type="ECO:0000256" key="1">
    <source>
        <dbReference type="SAM" id="MobiDB-lite"/>
    </source>
</evidence>
<sequence>MLYSIADLRQRIRLHAQSLGKGSLKGQLLSACDRLRDDHLPAHGIRLQDRIDCPAIGLYDAKLLAAERREKAAAEAEKEAAKAKQAKEKEEAGKLPPSEIFRSQTDKYSAFDEKVRFGVLFQVHLK</sequence>
<dbReference type="EMBL" id="UZAE01013961">
    <property type="protein sequence ID" value="VDO11953.1"/>
    <property type="molecule type" value="Genomic_DNA"/>
</dbReference>
<evidence type="ECO:0000313" key="4">
    <source>
        <dbReference type="WBParaSite" id="HNAJ_0001201501-mRNA-1"/>
    </source>
</evidence>
<organism evidence="4">
    <name type="scientific">Rodentolepis nana</name>
    <name type="common">Dwarf tapeworm</name>
    <name type="synonym">Hymenolepis nana</name>
    <dbReference type="NCBI Taxonomy" id="102285"/>
    <lineage>
        <taxon>Eukaryota</taxon>
        <taxon>Metazoa</taxon>
        <taxon>Spiralia</taxon>
        <taxon>Lophotrochozoa</taxon>
        <taxon>Platyhelminthes</taxon>
        <taxon>Cestoda</taxon>
        <taxon>Eucestoda</taxon>
        <taxon>Cyclophyllidea</taxon>
        <taxon>Hymenolepididae</taxon>
        <taxon>Rodentolepis</taxon>
    </lineage>
</organism>
<dbReference type="OrthoDB" id="438179at2759"/>
<accession>A0A0R3TVZ3</accession>
<dbReference type="AlphaFoldDB" id="A0A0R3TVZ3"/>
<reference evidence="4" key="1">
    <citation type="submission" date="2017-02" db="UniProtKB">
        <authorList>
            <consortium name="WormBaseParasite"/>
        </authorList>
    </citation>
    <scope>IDENTIFICATION</scope>
</reference>
<keyword evidence="3" id="KW-1185">Reference proteome</keyword>
<dbReference type="Proteomes" id="UP000278807">
    <property type="component" value="Unassembled WGS sequence"/>
</dbReference>
<feature type="compositionally biased region" description="Basic and acidic residues" evidence="1">
    <location>
        <begin position="74"/>
        <end position="93"/>
    </location>
</feature>
<name>A0A0R3TVZ3_RODNA</name>
<protein>
    <submittedName>
        <fullName evidence="4">SAP domain-containing protein</fullName>
    </submittedName>
</protein>
<dbReference type="WBParaSite" id="HNAJ_0001201501-mRNA-1">
    <property type="protein sequence ID" value="HNAJ_0001201501-mRNA-1"/>
    <property type="gene ID" value="HNAJ_0001201501"/>
</dbReference>
<proteinExistence type="predicted"/>
<gene>
    <name evidence="2" type="ORF">HNAJ_LOCUS12004</name>
</gene>
<feature type="region of interest" description="Disordered" evidence="1">
    <location>
        <begin position="74"/>
        <end position="100"/>
    </location>
</feature>